<dbReference type="EMBL" id="LHZB01000101">
    <property type="protein sequence ID" value="KXV02207.1"/>
    <property type="molecule type" value="Genomic_DNA"/>
</dbReference>
<dbReference type="PATRIC" id="fig|442.7.peg.3220"/>
<protein>
    <recommendedName>
        <fullName evidence="1">Glutaredoxin domain-containing protein</fullName>
    </recommendedName>
</protein>
<dbReference type="InterPro" id="IPR036249">
    <property type="entry name" value="Thioredoxin-like_sf"/>
</dbReference>
<reference evidence="2 3" key="1">
    <citation type="submission" date="2015-06" db="EMBL/GenBank/DDBJ databases">
        <title>Improved classification and identification of acetic acid bacteria using matrix-assisted laser desorption/ionization time-of-flight mass spectrometry; Gluconobacter nephelii and Gluconobacter uchimurae are later heterotypic synonyms of Gluconobacter japonicus and Gluconobacter oxydans, respectively.</title>
        <authorList>
            <person name="Li L."/>
            <person name="Cleenwerck I."/>
            <person name="De Vuyst L."/>
            <person name="Vandamme P."/>
        </authorList>
    </citation>
    <scope>NUCLEOTIDE SEQUENCE [LARGE SCALE GENOMIC DNA]</scope>
    <source>
        <strain evidence="2 3">LMG 1764</strain>
    </source>
</reference>
<name>A0A149QYJ5_9PROT</name>
<dbReference type="Gene3D" id="3.40.30.10">
    <property type="entry name" value="Glutaredoxin"/>
    <property type="match status" value="1"/>
</dbReference>
<evidence type="ECO:0000313" key="2">
    <source>
        <dbReference type="EMBL" id="KXV02207.1"/>
    </source>
</evidence>
<comment type="caution">
    <text evidence="2">The sequence shown here is derived from an EMBL/GenBank/DDBJ whole genome shotgun (WGS) entry which is preliminary data.</text>
</comment>
<feature type="domain" description="Glutaredoxin" evidence="1">
    <location>
        <begin position="14"/>
        <end position="73"/>
    </location>
</feature>
<proteinExistence type="predicted"/>
<gene>
    <name evidence="2" type="ORF">AD929_03660</name>
</gene>
<accession>A0A149QYJ5</accession>
<dbReference type="PROSITE" id="PS51354">
    <property type="entry name" value="GLUTAREDOXIN_2"/>
    <property type="match status" value="1"/>
</dbReference>
<organism evidence="2 3">
    <name type="scientific">Gluconobacter potus</name>
    <dbReference type="NCBI Taxonomy" id="2724927"/>
    <lineage>
        <taxon>Bacteria</taxon>
        <taxon>Pseudomonadati</taxon>
        <taxon>Pseudomonadota</taxon>
        <taxon>Alphaproteobacteria</taxon>
        <taxon>Acetobacterales</taxon>
        <taxon>Acetobacteraceae</taxon>
        <taxon>Gluconobacter</taxon>
    </lineage>
</organism>
<evidence type="ECO:0000313" key="3">
    <source>
        <dbReference type="Proteomes" id="UP000075573"/>
    </source>
</evidence>
<evidence type="ECO:0000259" key="1">
    <source>
        <dbReference type="Pfam" id="PF00462"/>
    </source>
</evidence>
<dbReference type="RefSeq" id="WP_062494451.1">
    <property type="nucleotide sequence ID" value="NZ_LHZB01000101.1"/>
</dbReference>
<dbReference type="SUPFAM" id="SSF52833">
    <property type="entry name" value="Thioredoxin-like"/>
    <property type="match status" value="1"/>
</dbReference>
<dbReference type="InterPro" id="IPR002109">
    <property type="entry name" value="Glutaredoxin"/>
</dbReference>
<sequence>MSATSYDNTLPNFVLYSKSGCPSCVRLKEYLDSLGASYQVRDLSDDENGNARREAFYDSRALTGTDRRVPKLFELSADGTEVMIGGEEDSREYLDVIFS</sequence>
<dbReference type="Proteomes" id="UP000075573">
    <property type="component" value="Unassembled WGS sequence"/>
</dbReference>
<dbReference type="Pfam" id="PF00462">
    <property type="entry name" value="Glutaredoxin"/>
    <property type="match status" value="1"/>
</dbReference>
<dbReference type="AlphaFoldDB" id="A0A149QYJ5"/>